<evidence type="ECO:0000313" key="14">
    <source>
        <dbReference type="EMBL" id="CAG8949535.1"/>
    </source>
</evidence>
<evidence type="ECO:0000256" key="3">
    <source>
        <dbReference type="ARBA" id="ARBA00012841"/>
    </source>
</evidence>
<evidence type="ECO:0000256" key="11">
    <source>
        <dbReference type="ARBA" id="ARBA00070516"/>
    </source>
</evidence>
<dbReference type="PANTHER" id="PTHR43450:SF1">
    <property type="entry name" value="ASPARTATE--TRNA LIGASE, CYTOPLASMIC"/>
    <property type="match status" value="1"/>
</dbReference>
<dbReference type="InterPro" id="IPR004523">
    <property type="entry name" value="Asp-tRNA_synthase_2"/>
</dbReference>
<evidence type="ECO:0000256" key="9">
    <source>
        <dbReference type="ARBA" id="ARBA00023146"/>
    </source>
</evidence>
<comment type="similarity">
    <text evidence="2">Belongs to the class-II aminoacyl-tRNA synthetase family. Type 2 subfamily.</text>
</comment>
<dbReference type="AlphaFoldDB" id="A0A9N9PN21"/>
<evidence type="ECO:0000256" key="5">
    <source>
        <dbReference type="ARBA" id="ARBA00022598"/>
    </source>
</evidence>
<dbReference type="SUPFAM" id="SSF55681">
    <property type="entry name" value="Class II aaRS and biotin synthetases"/>
    <property type="match status" value="1"/>
</dbReference>
<dbReference type="EMBL" id="CAJVRL010000014">
    <property type="protein sequence ID" value="CAG8949535.1"/>
    <property type="molecule type" value="Genomic_DNA"/>
</dbReference>
<dbReference type="GO" id="GO:0005524">
    <property type="term" value="F:ATP binding"/>
    <property type="evidence" value="ECO:0007669"/>
    <property type="project" value="UniProtKB-KW"/>
</dbReference>
<protein>
    <recommendedName>
        <fullName evidence="11">Probable aspartate--tRNA ligase, cytoplasmic</fullName>
        <ecNumber evidence="3">6.1.1.12</ecNumber>
    </recommendedName>
</protein>
<dbReference type="OrthoDB" id="372395at2759"/>
<gene>
    <name evidence="14" type="ORF">HYFRA_00007767</name>
</gene>
<keyword evidence="8" id="KW-0648">Protein biosynthesis</keyword>
<keyword evidence="4" id="KW-0963">Cytoplasm</keyword>
<evidence type="ECO:0000256" key="6">
    <source>
        <dbReference type="ARBA" id="ARBA00022741"/>
    </source>
</evidence>
<keyword evidence="6" id="KW-0547">Nucleotide-binding</keyword>
<accession>A0A9N9PN21</accession>
<dbReference type="Proteomes" id="UP000696280">
    <property type="component" value="Unassembled WGS sequence"/>
</dbReference>
<dbReference type="Gene3D" id="3.30.930.10">
    <property type="entry name" value="Bira Bifunctional Protein, Domain 2"/>
    <property type="match status" value="1"/>
</dbReference>
<feature type="region of interest" description="Disordered" evidence="12">
    <location>
        <begin position="1"/>
        <end position="81"/>
    </location>
</feature>
<feature type="compositionally biased region" description="Basic and acidic residues" evidence="12">
    <location>
        <begin position="40"/>
        <end position="61"/>
    </location>
</feature>
<evidence type="ECO:0000256" key="8">
    <source>
        <dbReference type="ARBA" id="ARBA00022917"/>
    </source>
</evidence>
<evidence type="ECO:0000256" key="7">
    <source>
        <dbReference type="ARBA" id="ARBA00022840"/>
    </source>
</evidence>
<dbReference type="GO" id="GO:0005829">
    <property type="term" value="C:cytosol"/>
    <property type="evidence" value="ECO:0007669"/>
    <property type="project" value="TreeGrafter"/>
</dbReference>
<keyword evidence="9" id="KW-0030">Aminoacyl-tRNA synthetase</keyword>
<dbReference type="HAMAP" id="MF_02075">
    <property type="entry name" value="Asp_tRNA_synth_type2"/>
    <property type="match status" value="1"/>
</dbReference>
<dbReference type="InterPro" id="IPR045864">
    <property type="entry name" value="aa-tRNA-synth_II/BPL/LPL"/>
</dbReference>
<keyword evidence="5" id="KW-0436">Ligase</keyword>
<dbReference type="SUPFAM" id="SSF50249">
    <property type="entry name" value="Nucleic acid-binding proteins"/>
    <property type="match status" value="1"/>
</dbReference>
<evidence type="ECO:0000256" key="4">
    <source>
        <dbReference type="ARBA" id="ARBA00022490"/>
    </source>
</evidence>
<dbReference type="PRINTS" id="PR01042">
    <property type="entry name" value="TRNASYNTHASP"/>
</dbReference>
<comment type="catalytic activity">
    <reaction evidence="10">
        <text>tRNA(Asp) + L-aspartate + ATP = L-aspartyl-tRNA(Asp) + AMP + diphosphate</text>
        <dbReference type="Rhea" id="RHEA:19649"/>
        <dbReference type="Rhea" id="RHEA-COMP:9660"/>
        <dbReference type="Rhea" id="RHEA-COMP:9678"/>
        <dbReference type="ChEBI" id="CHEBI:29991"/>
        <dbReference type="ChEBI" id="CHEBI:30616"/>
        <dbReference type="ChEBI" id="CHEBI:33019"/>
        <dbReference type="ChEBI" id="CHEBI:78442"/>
        <dbReference type="ChEBI" id="CHEBI:78516"/>
        <dbReference type="ChEBI" id="CHEBI:456215"/>
        <dbReference type="EC" id="6.1.1.12"/>
    </reaction>
</comment>
<name>A0A9N9PN21_9HELO</name>
<comment type="subcellular location">
    <subcellularLocation>
        <location evidence="1">Cytoplasm</location>
    </subcellularLocation>
</comment>
<dbReference type="FunFam" id="3.30.930.10:FF:000038">
    <property type="entry name" value="Aspartate--tRNA ligase"/>
    <property type="match status" value="1"/>
</dbReference>
<evidence type="ECO:0000313" key="15">
    <source>
        <dbReference type="Proteomes" id="UP000696280"/>
    </source>
</evidence>
<evidence type="ECO:0000256" key="2">
    <source>
        <dbReference type="ARBA" id="ARBA00005312"/>
    </source>
</evidence>
<feature type="compositionally biased region" description="Basic and acidic residues" evidence="12">
    <location>
        <begin position="1"/>
        <end position="10"/>
    </location>
</feature>
<dbReference type="PANTHER" id="PTHR43450">
    <property type="entry name" value="ASPARTYL-TRNA SYNTHETASE"/>
    <property type="match status" value="1"/>
</dbReference>
<dbReference type="InterPro" id="IPR002312">
    <property type="entry name" value="Asp/Asn-tRNA-synth_IIb"/>
</dbReference>
<reference evidence="14" key="1">
    <citation type="submission" date="2021-07" db="EMBL/GenBank/DDBJ databases">
        <authorList>
            <person name="Durling M."/>
        </authorList>
    </citation>
    <scope>NUCLEOTIDE SEQUENCE</scope>
</reference>
<dbReference type="InterPro" id="IPR004364">
    <property type="entry name" value="Aa-tRNA-synt_II"/>
</dbReference>
<dbReference type="EC" id="6.1.1.12" evidence="3"/>
<dbReference type="PROSITE" id="PS50862">
    <property type="entry name" value="AA_TRNA_LIGASE_II"/>
    <property type="match status" value="1"/>
</dbReference>
<evidence type="ECO:0000256" key="1">
    <source>
        <dbReference type="ARBA" id="ARBA00004496"/>
    </source>
</evidence>
<feature type="compositionally biased region" description="Low complexity" evidence="12">
    <location>
        <begin position="19"/>
        <end position="36"/>
    </location>
</feature>
<dbReference type="NCBIfam" id="TIGR00458">
    <property type="entry name" value="aspS_nondisc"/>
    <property type="match status" value="1"/>
</dbReference>
<feature type="domain" description="Aminoacyl-transfer RNA synthetases class-II family profile" evidence="13">
    <location>
        <begin position="268"/>
        <end position="572"/>
    </location>
</feature>
<sequence length="580" mass="63600">MASEQPKEVPTDPAIAPPTEGAAAGEAGEGAAAQSKKGAKKAEAKAKKEAEKARKAAEREAAAATQSAAAQEDHAKENYGDISKDKKIESAYVMLRDVGEEHIGKTIKLRGWIQNARMQGAKMAFVELREEGAWTVQGVVAASPEGKPVSKQMVKWIGALKLESFVALEATVQKPLEPVKSCKVSLYELHLTKVYLVAPAPEMLSLGLAAAGRAVSNLEDEAVGEGVEKAVETSDLSIAGAPGASLATHLNNPAMHKRAPISQAIADIRIAVEDYFCEYLKARRFKRFHPPSLIGAASEGGANVFAMNYFDKQAYLAQSPQFYKQFEIAGGRKRVFCVHPVFRAENSNTPRHMTEFMGLDMEMEIEEHYHEVLKMLEGVFIYIFSKLAVECKEEIELIRSVYPSEEFLLPEAGKEVRLTFAEGQALLRAEGPPEFANVSDDEDMTTAQEKALGALIRKKYKSDFYVLDKFPVDARPFYAMPDPENPKVTNAYDFMMRGQEILSGGQRLHLPHELEATIRAKGLDPNQPGLKEYVDVFRSVGVPPHGGGGIGLDRVVAWYLNLPSVQLVADYPRTPKRLGP</sequence>
<evidence type="ECO:0000256" key="12">
    <source>
        <dbReference type="SAM" id="MobiDB-lite"/>
    </source>
</evidence>
<evidence type="ECO:0000256" key="10">
    <source>
        <dbReference type="ARBA" id="ARBA00047904"/>
    </source>
</evidence>
<proteinExistence type="inferred from homology"/>
<dbReference type="GO" id="GO:0017101">
    <property type="term" value="C:aminoacyl-tRNA synthetase multienzyme complex"/>
    <property type="evidence" value="ECO:0007669"/>
    <property type="project" value="TreeGrafter"/>
</dbReference>
<dbReference type="Pfam" id="PF00152">
    <property type="entry name" value="tRNA-synt_2"/>
    <property type="match status" value="1"/>
</dbReference>
<dbReference type="InterPro" id="IPR012340">
    <property type="entry name" value="NA-bd_OB-fold"/>
</dbReference>
<keyword evidence="7" id="KW-0067">ATP-binding</keyword>
<dbReference type="GO" id="GO:0003723">
    <property type="term" value="F:RNA binding"/>
    <property type="evidence" value="ECO:0007669"/>
    <property type="project" value="TreeGrafter"/>
</dbReference>
<dbReference type="CDD" id="cd04320">
    <property type="entry name" value="AspRS_cyto_N"/>
    <property type="match status" value="1"/>
</dbReference>
<dbReference type="InterPro" id="IPR006195">
    <property type="entry name" value="aa-tRNA-synth_II"/>
</dbReference>
<dbReference type="GO" id="GO:0006422">
    <property type="term" value="P:aspartyl-tRNA aminoacylation"/>
    <property type="evidence" value="ECO:0007669"/>
    <property type="project" value="InterPro"/>
</dbReference>
<organism evidence="14 15">
    <name type="scientific">Hymenoscyphus fraxineus</name>
    <dbReference type="NCBI Taxonomy" id="746836"/>
    <lineage>
        <taxon>Eukaryota</taxon>
        <taxon>Fungi</taxon>
        <taxon>Dikarya</taxon>
        <taxon>Ascomycota</taxon>
        <taxon>Pezizomycotina</taxon>
        <taxon>Leotiomycetes</taxon>
        <taxon>Helotiales</taxon>
        <taxon>Helotiaceae</taxon>
        <taxon>Hymenoscyphus</taxon>
    </lineage>
</organism>
<keyword evidence="15" id="KW-1185">Reference proteome</keyword>
<comment type="caution">
    <text evidence="14">The sequence shown here is derived from an EMBL/GenBank/DDBJ whole genome shotgun (WGS) entry which is preliminary data.</text>
</comment>
<feature type="compositionally biased region" description="Basic and acidic residues" evidence="12">
    <location>
        <begin position="71"/>
        <end position="81"/>
    </location>
</feature>
<evidence type="ECO:0000259" key="13">
    <source>
        <dbReference type="PROSITE" id="PS50862"/>
    </source>
</evidence>
<dbReference type="GO" id="GO:0004815">
    <property type="term" value="F:aspartate-tRNA ligase activity"/>
    <property type="evidence" value="ECO:0007669"/>
    <property type="project" value="UniProtKB-EC"/>
</dbReference>
<dbReference type="Gene3D" id="2.40.50.140">
    <property type="entry name" value="Nucleic acid-binding proteins"/>
    <property type="match status" value="1"/>
</dbReference>